<dbReference type="Pfam" id="PF25954">
    <property type="entry name" value="Beta-barrel_RND_2"/>
    <property type="match status" value="1"/>
</dbReference>
<evidence type="ECO:0000259" key="5">
    <source>
        <dbReference type="Pfam" id="PF25967"/>
    </source>
</evidence>
<evidence type="ECO:0000313" key="8">
    <source>
        <dbReference type="Proteomes" id="UP000660885"/>
    </source>
</evidence>
<evidence type="ECO:0000313" key="7">
    <source>
        <dbReference type="EMBL" id="MBL6079356.1"/>
    </source>
</evidence>
<name>A0ABS1U3X5_9PROT</name>
<evidence type="ECO:0000259" key="6">
    <source>
        <dbReference type="Pfam" id="PF25973"/>
    </source>
</evidence>
<dbReference type="InterPro" id="IPR058627">
    <property type="entry name" value="MdtA-like_C"/>
</dbReference>
<comment type="similarity">
    <text evidence="1">Belongs to the membrane fusion protein (MFP) (TC 8.A.1) family.</text>
</comment>
<keyword evidence="8" id="KW-1185">Reference proteome</keyword>
<evidence type="ECO:0000256" key="2">
    <source>
        <dbReference type="ARBA" id="ARBA00022448"/>
    </source>
</evidence>
<gene>
    <name evidence="7" type="ORF">JMJ56_15160</name>
</gene>
<feature type="region of interest" description="Disordered" evidence="3">
    <location>
        <begin position="33"/>
        <end position="54"/>
    </location>
</feature>
<dbReference type="EMBL" id="JAETWB010000006">
    <property type="protein sequence ID" value="MBL6079356.1"/>
    <property type="molecule type" value="Genomic_DNA"/>
</dbReference>
<dbReference type="NCBIfam" id="TIGR01730">
    <property type="entry name" value="RND_mfp"/>
    <property type="match status" value="1"/>
</dbReference>
<accession>A0ABS1U3X5</accession>
<comment type="caution">
    <text evidence="7">The sequence shown here is derived from an EMBL/GenBank/DDBJ whole genome shotgun (WGS) entry which is preliminary data.</text>
</comment>
<dbReference type="Gene3D" id="2.40.30.170">
    <property type="match status" value="1"/>
</dbReference>
<keyword evidence="2" id="KW-0813">Transport</keyword>
<feature type="domain" description="CzcB-like barrel-sandwich hybrid" evidence="6">
    <location>
        <begin position="144"/>
        <end position="308"/>
    </location>
</feature>
<dbReference type="InterPro" id="IPR058792">
    <property type="entry name" value="Beta-barrel_RND_2"/>
</dbReference>
<dbReference type="InterPro" id="IPR006143">
    <property type="entry name" value="RND_pump_MFP"/>
</dbReference>
<dbReference type="PANTHER" id="PTHR30097:SF15">
    <property type="entry name" value="CATION EFFLUX SYSTEM PROTEIN CUSB"/>
    <property type="match status" value="1"/>
</dbReference>
<dbReference type="RefSeq" id="WP_202832599.1">
    <property type="nucleotide sequence ID" value="NZ_JAETWB010000006.1"/>
</dbReference>
<dbReference type="Pfam" id="PF25967">
    <property type="entry name" value="RND-MFP_C"/>
    <property type="match status" value="1"/>
</dbReference>
<feature type="domain" description="CusB-like beta-barrel" evidence="4">
    <location>
        <begin position="311"/>
        <end position="386"/>
    </location>
</feature>
<dbReference type="Gene3D" id="2.40.420.20">
    <property type="match status" value="1"/>
</dbReference>
<dbReference type="SUPFAM" id="SSF111369">
    <property type="entry name" value="HlyD-like secretion proteins"/>
    <property type="match status" value="1"/>
</dbReference>
<sequence length="461" mass="49411">MNATHLPPPKGIDGFASTVDVLSLQAAATQKPLPGASAAAAPPPQPAQDPGEAPRGRGRLWLALGLVFAGLAGGYYWYDQSRKAAEAVPTSPAATQTEPLTQGEFRLSDTEMRALRIEEMHSRAFRAERVAEGRIAYDEDRSTPVFSPYNGRVVRVLVRMGDEVKAGDTLLEIETTDLAGAANDLLSASDAANKARATLDQARREEARQNSLFGARAASQRDVEQARTGAMTAMADLRSAEAALSAARDKLRVLGRSMDEIARIEQTRMVNAVVPVTAPIGGTVVQRRVGPGQWLSTGASDPVFTIADLSTMWLVAAVRELDAPMIRTGQPVDVSVGALPGHRFEARIATVGAGLDPTTRRLTVRAEVKDPEHLLKPEMFATFRISVGEGEQNVGVPVNAIIYRGAEASVWLALDDNRFILRRIRPGIRAGDMVEVTDGLNPGDRVVTGGALFIDRAARID</sequence>
<evidence type="ECO:0000259" key="4">
    <source>
        <dbReference type="Pfam" id="PF25954"/>
    </source>
</evidence>
<evidence type="ECO:0000256" key="3">
    <source>
        <dbReference type="SAM" id="MobiDB-lite"/>
    </source>
</evidence>
<reference evidence="7 8" key="1">
    <citation type="submission" date="2021-01" db="EMBL/GenBank/DDBJ databases">
        <title>Belnapia mucosa sp. nov. and Belnapia arida sp. nov., isolated from the Tabernas Desert (Almeria, Spain).</title>
        <authorList>
            <person name="Molina-Menor E."/>
            <person name="Vidal-Verdu A."/>
            <person name="Calonge A."/>
            <person name="Satari L."/>
            <person name="Pereto J."/>
            <person name="Porcar M."/>
        </authorList>
    </citation>
    <scope>NUCLEOTIDE SEQUENCE [LARGE SCALE GENOMIC DNA]</scope>
    <source>
        <strain evidence="7 8">T18</strain>
    </source>
</reference>
<feature type="domain" description="Multidrug resistance protein MdtA-like C-terminal permuted SH3" evidence="5">
    <location>
        <begin position="407"/>
        <end position="451"/>
    </location>
</feature>
<organism evidence="7 8">
    <name type="scientific">Belnapia arida</name>
    <dbReference type="NCBI Taxonomy" id="2804533"/>
    <lineage>
        <taxon>Bacteria</taxon>
        <taxon>Pseudomonadati</taxon>
        <taxon>Pseudomonadota</taxon>
        <taxon>Alphaproteobacteria</taxon>
        <taxon>Acetobacterales</taxon>
        <taxon>Roseomonadaceae</taxon>
        <taxon>Belnapia</taxon>
    </lineage>
</organism>
<dbReference type="InterPro" id="IPR058647">
    <property type="entry name" value="BSH_CzcB-like"/>
</dbReference>
<dbReference type="InterPro" id="IPR051909">
    <property type="entry name" value="MFP_Cation_Efflux"/>
</dbReference>
<dbReference type="Pfam" id="PF25973">
    <property type="entry name" value="BSH_CzcB"/>
    <property type="match status" value="1"/>
</dbReference>
<protein>
    <submittedName>
        <fullName evidence="7">Efflux RND transporter periplasmic adaptor subunit</fullName>
    </submittedName>
</protein>
<proteinExistence type="inferred from homology"/>
<dbReference type="Gene3D" id="1.10.287.470">
    <property type="entry name" value="Helix hairpin bin"/>
    <property type="match status" value="1"/>
</dbReference>
<dbReference type="Gene3D" id="2.40.50.100">
    <property type="match status" value="1"/>
</dbReference>
<dbReference type="PANTHER" id="PTHR30097">
    <property type="entry name" value="CATION EFFLUX SYSTEM PROTEIN CUSB"/>
    <property type="match status" value="1"/>
</dbReference>
<dbReference type="Proteomes" id="UP000660885">
    <property type="component" value="Unassembled WGS sequence"/>
</dbReference>
<evidence type="ECO:0000256" key="1">
    <source>
        <dbReference type="ARBA" id="ARBA00009477"/>
    </source>
</evidence>